<dbReference type="Pfam" id="PF00431">
    <property type="entry name" value="CUB"/>
    <property type="match status" value="2"/>
</dbReference>
<reference evidence="2 3" key="1">
    <citation type="submission" date="2013-11" db="EMBL/GenBank/DDBJ databases">
        <title>Opisthorchis viverrini - life in the bile duct.</title>
        <authorList>
            <person name="Young N.D."/>
            <person name="Nagarajan N."/>
            <person name="Lin S.J."/>
            <person name="Korhonen P.K."/>
            <person name="Jex A.R."/>
            <person name="Hall R.S."/>
            <person name="Safavi-Hemami H."/>
            <person name="Kaewkong W."/>
            <person name="Bertrand D."/>
            <person name="Gao S."/>
            <person name="Seet Q."/>
            <person name="Wongkham S."/>
            <person name="Teh B.T."/>
            <person name="Wongkham C."/>
            <person name="Intapan P.M."/>
            <person name="Maleewong W."/>
            <person name="Yang X."/>
            <person name="Hu M."/>
            <person name="Wang Z."/>
            <person name="Hofmann A."/>
            <person name="Sternberg P.W."/>
            <person name="Tan P."/>
            <person name="Wang J."/>
            <person name="Gasser R.B."/>
        </authorList>
    </citation>
    <scope>NUCLEOTIDE SEQUENCE [LARGE SCALE GENOMIC DNA]</scope>
</reference>
<evidence type="ECO:0000256" key="1">
    <source>
        <dbReference type="PROSITE-ProRule" id="PRU00059"/>
    </source>
</evidence>
<dbReference type="Gene3D" id="2.60.120.290">
    <property type="entry name" value="Spermadhesin, CUB domain"/>
    <property type="match status" value="2"/>
</dbReference>
<sequence length="184" mass="20084">VGEPAAEQKCPSDFVLIQIRVQGKTITHGPYCGQTLPGPLNFYDELNVTFVANGTGEHRGFYATYGPDPPLCSYVLAGLVGELKSPNYPQFYTNTQNCSWKIETPTTLSQLIFKDFEVGQPGFGQQCPSDFVVIQVGTGLYSQIHGPFCGAETPAPVSFQDVVFVNLIIKSTGHHRGFWATYGP</sequence>
<dbReference type="InterPro" id="IPR035914">
    <property type="entry name" value="Sperma_CUB_dom_sf"/>
</dbReference>
<dbReference type="OrthoDB" id="2142683at2759"/>
<protein>
    <submittedName>
        <fullName evidence="2">Uncharacterized protein</fullName>
    </submittedName>
</protein>
<dbReference type="SMART" id="SM00042">
    <property type="entry name" value="CUB"/>
    <property type="match status" value="1"/>
</dbReference>
<comment type="caution">
    <text evidence="1">Lacks conserved residue(s) required for the propagation of feature annotation.</text>
</comment>
<gene>
    <name evidence="2" type="ORF">T265_13601</name>
</gene>
<keyword evidence="3" id="KW-1185">Reference proteome</keyword>
<dbReference type="PANTHER" id="PTHR24251">
    <property type="entry name" value="OVOCHYMASE-RELATED"/>
    <property type="match status" value="1"/>
</dbReference>
<feature type="non-terminal residue" evidence="2">
    <location>
        <position position="184"/>
    </location>
</feature>
<organism evidence="2 3">
    <name type="scientific">Opisthorchis viverrini</name>
    <name type="common">Southeast Asian liver fluke</name>
    <dbReference type="NCBI Taxonomy" id="6198"/>
    <lineage>
        <taxon>Eukaryota</taxon>
        <taxon>Metazoa</taxon>
        <taxon>Spiralia</taxon>
        <taxon>Lophotrochozoa</taxon>
        <taxon>Platyhelminthes</taxon>
        <taxon>Trematoda</taxon>
        <taxon>Digenea</taxon>
        <taxon>Opisthorchiida</taxon>
        <taxon>Opisthorchiata</taxon>
        <taxon>Opisthorchiidae</taxon>
        <taxon>Opisthorchis</taxon>
    </lineage>
</organism>
<feature type="non-terminal residue" evidence="2">
    <location>
        <position position="1"/>
    </location>
</feature>
<dbReference type="CDD" id="cd00041">
    <property type="entry name" value="CUB"/>
    <property type="match status" value="1"/>
</dbReference>
<dbReference type="GeneID" id="20327768"/>
<dbReference type="KEGG" id="ovi:T265_13601"/>
<accession>A0A074ZYK2</accession>
<name>A0A074ZYK2_OPIVI</name>
<dbReference type="CTD" id="20327768"/>
<evidence type="ECO:0000313" key="2">
    <source>
        <dbReference type="EMBL" id="KER28405.1"/>
    </source>
</evidence>
<dbReference type="RefSeq" id="XP_009167887.1">
    <property type="nucleotide sequence ID" value="XM_009169623.1"/>
</dbReference>
<dbReference type="Proteomes" id="UP000054324">
    <property type="component" value="Unassembled WGS sequence"/>
</dbReference>
<dbReference type="SUPFAM" id="SSF49854">
    <property type="entry name" value="Spermadhesin, CUB domain"/>
    <property type="match status" value="2"/>
</dbReference>
<dbReference type="STRING" id="6198.A0A074ZYK2"/>
<dbReference type="InterPro" id="IPR000859">
    <property type="entry name" value="CUB_dom"/>
</dbReference>
<dbReference type="EMBL" id="KL596700">
    <property type="protein sequence ID" value="KER28405.1"/>
    <property type="molecule type" value="Genomic_DNA"/>
</dbReference>
<dbReference type="PROSITE" id="PS01180">
    <property type="entry name" value="CUB"/>
    <property type="match status" value="2"/>
</dbReference>
<dbReference type="AlphaFoldDB" id="A0A074ZYK2"/>
<proteinExistence type="predicted"/>
<evidence type="ECO:0000313" key="3">
    <source>
        <dbReference type="Proteomes" id="UP000054324"/>
    </source>
</evidence>